<evidence type="ECO:0000256" key="2">
    <source>
        <dbReference type="ARBA" id="ARBA00022741"/>
    </source>
</evidence>
<dbReference type="InterPro" id="IPR024107">
    <property type="entry name" value="Tyr-tRNA-ligase_bac_1"/>
</dbReference>
<keyword evidence="5 8" id="KW-0648">Protein biosynthesis</keyword>
<comment type="caution">
    <text evidence="11">The sequence shown here is derived from an EMBL/GenBank/DDBJ whole genome shotgun (WGS) entry which is preliminary data.</text>
</comment>
<dbReference type="Gene3D" id="3.40.50.620">
    <property type="entry name" value="HUPs"/>
    <property type="match status" value="1"/>
</dbReference>
<comment type="subcellular location">
    <subcellularLocation>
        <location evidence="8">Cytoplasm</location>
    </subcellularLocation>
</comment>
<dbReference type="CDD" id="cd00805">
    <property type="entry name" value="TyrRS_core"/>
    <property type="match status" value="1"/>
</dbReference>
<feature type="binding site" evidence="8">
    <location>
        <position position="164"/>
    </location>
    <ligand>
        <name>L-tyrosine</name>
        <dbReference type="ChEBI" id="CHEBI:58315"/>
    </ligand>
</feature>
<accession>A0A0G1X7C9</accession>
<evidence type="ECO:0000256" key="7">
    <source>
        <dbReference type="ARBA" id="ARBA00048248"/>
    </source>
</evidence>
<dbReference type="CDD" id="cd00165">
    <property type="entry name" value="S4"/>
    <property type="match status" value="1"/>
</dbReference>
<dbReference type="EMBL" id="LCPB01000004">
    <property type="protein sequence ID" value="KKU90300.1"/>
    <property type="molecule type" value="Genomic_DNA"/>
</dbReference>
<dbReference type="EC" id="6.1.1.1" evidence="8"/>
<name>A0A0G1X7C9_9BACT</name>
<keyword evidence="2 8" id="KW-0547">Nucleotide-binding</keyword>
<feature type="short sequence motif" description="'KMSKS' region" evidence="8">
    <location>
        <begin position="224"/>
        <end position="228"/>
    </location>
</feature>
<dbReference type="InterPro" id="IPR002307">
    <property type="entry name" value="Tyr-tRNA-ligase"/>
</dbReference>
<evidence type="ECO:0000256" key="1">
    <source>
        <dbReference type="ARBA" id="ARBA00022598"/>
    </source>
</evidence>
<comment type="subunit">
    <text evidence="8">Homodimer.</text>
</comment>
<dbReference type="GO" id="GO:0003723">
    <property type="term" value="F:RNA binding"/>
    <property type="evidence" value="ECO:0007669"/>
    <property type="project" value="UniProtKB-KW"/>
</dbReference>
<dbReference type="InterPro" id="IPR024088">
    <property type="entry name" value="Tyr-tRNA-ligase_bac-type"/>
</dbReference>
<dbReference type="InterPro" id="IPR054608">
    <property type="entry name" value="SYY-like_C"/>
</dbReference>
<proteinExistence type="inferred from homology"/>
<keyword evidence="1 8" id="KW-0436">Ligase</keyword>
<feature type="short sequence motif" description="'HIGH' region" evidence="8">
    <location>
        <begin position="39"/>
        <end position="48"/>
    </location>
</feature>
<keyword evidence="4 9" id="KW-0694">RNA-binding</keyword>
<dbReference type="InterPro" id="IPR036986">
    <property type="entry name" value="S4_RNA-bd_sf"/>
</dbReference>
<dbReference type="HAMAP" id="MF_02006">
    <property type="entry name" value="Tyr_tRNA_synth_type1"/>
    <property type="match status" value="1"/>
</dbReference>
<feature type="binding site" evidence="8">
    <location>
        <position position="34"/>
    </location>
    <ligand>
        <name>L-tyrosine</name>
        <dbReference type="ChEBI" id="CHEBI:58315"/>
    </ligand>
</feature>
<keyword evidence="8" id="KW-0963">Cytoplasm</keyword>
<keyword evidence="3 8" id="KW-0067">ATP-binding</keyword>
<dbReference type="NCBIfam" id="TIGR00234">
    <property type="entry name" value="tyrS"/>
    <property type="match status" value="1"/>
</dbReference>
<dbReference type="GO" id="GO:0004831">
    <property type="term" value="F:tyrosine-tRNA ligase activity"/>
    <property type="evidence" value="ECO:0007669"/>
    <property type="project" value="UniProtKB-UniRule"/>
</dbReference>
<sequence length="423" mass="47395">MHILDELKERGLIYQISNEEELRALIDRKDGSFYIGFDPTASSLHVGGLLGIVFAKRLENAGMKPVMLVGGATGRIGDPSGRSQERVLNTTDVVESMTAGLEKQISQFHFKHATYVNNYDWLGMMPLVDFLRDAGKYFTVNEMLAKESVKTRMEDGISFTEFSYQLLQAYDFLKLYESRGVELQLGGSDQWGNITAGIELVRKVKHVEVIGLTHPLVTRADGKKMGKSESGAVWLDATMTSPYHLYQFWLNVDDLDVVKFLKYYTFLTLTEIAELEQFLQEEPEKRAAHRALADEVTEFVHGKDALEQAQKISEALFGGDISGIIGEKKKCEALFVGNPAVQRVGDEAVVGVGIADFLTSLAWKSPLSKRQAREDVEAGAIELNGKKIESSEHILIESDILFDRYIIVKRGKKNYHFVEVIAE</sequence>
<dbReference type="InterPro" id="IPR014729">
    <property type="entry name" value="Rossmann-like_a/b/a_fold"/>
</dbReference>
<comment type="similarity">
    <text evidence="8">Belongs to the class-I aminoacyl-tRNA synthetase family. TyrS type 1 subfamily.</text>
</comment>
<evidence type="ECO:0000256" key="5">
    <source>
        <dbReference type="ARBA" id="ARBA00022917"/>
    </source>
</evidence>
<dbReference type="SUPFAM" id="SSF52374">
    <property type="entry name" value="Nucleotidylyl transferase"/>
    <property type="match status" value="1"/>
</dbReference>
<dbReference type="InterPro" id="IPR002305">
    <property type="entry name" value="aa-tRNA-synth_Ic"/>
</dbReference>
<feature type="binding site" evidence="8">
    <location>
        <position position="227"/>
    </location>
    <ligand>
        <name>ATP</name>
        <dbReference type="ChEBI" id="CHEBI:30616"/>
    </ligand>
</feature>
<evidence type="ECO:0000256" key="9">
    <source>
        <dbReference type="PROSITE-ProRule" id="PRU00182"/>
    </source>
</evidence>
<keyword evidence="6 8" id="KW-0030">Aminoacyl-tRNA synthetase</keyword>
<reference evidence="11 12" key="1">
    <citation type="journal article" date="2015" name="Nature">
        <title>rRNA introns, odd ribosomes, and small enigmatic genomes across a large radiation of phyla.</title>
        <authorList>
            <person name="Brown C.T."/>
            <person name="Hug L.A."/>
            <person name="Thomas B.C."/>
            <person name="Sharon I."/>
            <person name="Castelle C.J."/>
            <person name="Singh A."/>
            <person name="Wilkins M.J."/>
            <person name="Williams K.H."/>
            <person name="Banfield J.F."/>
        </authorList>
    </citation>
    <scope>NUCLEOTIDE SEQUENCE [LARGE SCALE GENOMIC DNA]</scope>
</reference>
<dbReference type="Pfam" id="PF00579">
    <property type="entry name" value="tRNA-synt_1b"/>
    <property type="match status" value="1"/>
</dbReference>
<dbReference type="PATRIC" id="fig|1619005.3.peg.252"/>
<dbReference type="GO" id="GO:0005524">
    <property type="term" value="F:ATP binding"/>
    <property type="evidence" value="ECO:0007669"/>
    <property type="project" value="UniProtKB-UniRule"/>
</dbReference>
<dbReference type="PROSITE" id="PS50889">
    <property type="entry name" value="S4"/>
    <property type="match status" value="1"/>
</dbReference>
<comment type="catalytic activity">
    <reaction evidence="7 8">
        <text>tRNA(Tyr) + L-tyrosine + ATP = L-tyrosyl-tRNA(Tyr) + AMP + diphosphate + H(+)</text>
        <dbReference type="Rhea" id="RHEA:10220"/>
        <dbReference type="Rhea" id="RHEA-COMP:9706"/>
        <dbReference type="Rhea" id="RHEA-COMP:9707"/>
        <dbReference type="ChEBI" id="CHEBI:15378"/>
        <dbReference type="ChEBI" id="CHEBI:30616"/>
        <dbReference type="ChEBI" id="CHEBI:33019"/>
        <dbReference type="ChEBI" id="CHEBI:58315"/>
        <dbReference type="ChEBI" id="CHEBI:78442"/>
        <dbReference type="ChEBI" id="CHEBI:78536"/>
        <dbReference type="ChEBI" id="CHEBI:456215"/>
        <dbReference type="EC" id="6.1.1.1"/>
    </reaction>
</comment>
<dbReference type="PANTHER" id="PTHR11766">
    <property type="entry name" value="TYROSYL-TRNA SYNTHETASE"/>
    <property type="match status" value="1"/>
</dbReference>
<feature type="binding site" evidence="8">
    <location>
        <position position="168"/>
    </location>
    <ligand>
        <name>L-tyrosine</name>
        <dbReference type="ChEBI" id="CHEBI:58315"/>
    </ligand>
</feature>
<evidence type="ECO:0000313" key="12">
    <source>
        <dbReference type="Proteomes" id="UP000033882"/>
    </source>
</evidence>
<protein>
    <recommendedName>
        <fullName evidence="8">Tyrosine--tRNA ligase</fullName>
        <ecNumber evidence="8">6.1.1.1</ecNumber>
    </recommendedName>
    <alternativeName>
        <fullName evidence="8">Tyrosyl-tRNA synthetase</fullName>
        <shortName evidence="8">TyrRS</shortName>
    </alternativeName>
</protein>
<dbReference type="SUPFAM" id="SSF55174">
    <property type="entry name" value="Alpha-L RNA-binding motif"/>
    <property type="match status" value="1"/>
</dbReference>
<dbReference type="PANTHER" id="PTHR11766:SF0">
    <property type="entry name" value="TYROSINE--TRNA LIGASE, MITOCHONDRIAL"/>
    <property type="match status" value="1"/>
</dbReference>
<dbReference type="GO" id="GO:0005829">
    <property type="term" value="C:cytosol"/>
    <property type="evidence" value="ECO:0007669"/>
    <property type="project" value="TreeGrafter"/>
</dbReference>
<evidence type="ECO:0000259" key="10">
    <source>
        <dbReference type="Pfam" id="PF22421"/>
    </source>
</evidence>
<dbReference type="Pfam" id="PF22421">
    <property type="entry name" value="SYY_C-terminal"/>
    <property type="match status" value="1"/>
</dbReference>
<dbReference type="AlphaFoldDB" id="A0A0G1X7C9"/>
<evidence type="ECO:0000256" key="6">
    <source>
        <dbReference type="ARBA" id="ARBA00023146"/>
    </source>
</evidence>
<organism evidence="11 12">
    <name type="scientific">Candidatus Wolfebacteria bacterium GW2011_GWA2_47_9b</name>
    <dbReference type="NCBI Taxonomy" id="1619005"/>
    <lineage>
        <taxon>Bacteria</taxon>
        <taxon>Candidatus Wolfeibacteriota</taxon>
    </lineage>
</organism>
<evidence type="ECO:0000313" key="11">
    <source>
        <dbReference type="EMBL" id="KKU90300.1"/>
    </source>
</evidence>
<feature type="domain" description="Tyrosine--tRNA ligase SYY-like C-terminal" evidence="10">
    <location>
        <begin position="354"/>
        <end position="418"/>
    </location>
</feature>
<evidence type="ECO:0000256" key="8">
    <source>
        <dbReference type="HAMAP-Rule" id="MF_02006"/>
    </source>
</evidence>
<dbReference type="FunFam" id="1.10.240.10:FF:000001">
    <property type="entry name" value="Tyrosine--tRNA ligase"/>
    <property type="match status" value="1"/>
</dbReference>
<dbReference type="GO" id="GO:0006437">
    <property type="term" value="P:tyrosyl-tRNA aminoacylation"/>
    <property type="evidence" value="ECO:0007669"/>
    <property type="project" value="UniProtKB-UniRule"/>
</dbReference>
<evidence type="ECO:0000256" key="3">
    <source>
        <dbReference type="ARBA" id="ARBA00022840"/>
    </source>
</evidence>
<dbReference type="Gene3D" id="3.10.290.10">
    <property type="entry name" value="RNA-binding S4 domain"/>
    <property type="match status" value="1"/>
</dbReference>
<comment type="function">
    <text evidence="8">Catalyzes the attachment of tyrosine to tRNA(Tyr) in a two-step reaction: tyrosine is first activated by ATP to form Tyr-AMP and then transferred to the acceptor end of tRNA(Tyr).</text>
</comment>
<dbReference type="Gene3D" id="1.10.240.10">
    <property type="entry name" value="Tyrosyl-Transfer RNA Synthetase"/>
    <property type="match status" value="1"/>
</dbReference>
<dbReference type="PRINTS" id="PR01040">
    <property type="entry name" value="TRNASYNTHTYR"/>
</dbReference>
<evidence type="ECO:0000256" key="4">
    <source>
        <dbReference type="ARBA" id="ARBA00022884"/>
    </source>
</evidence>
<dbReference type="Proteomes" id="UP000033882">
    <property type="component" value="Unassembled WGS sequence"/>
</dbReference>
<gene>
    <name evidence="8" type="primary">tyrS</name>
    <name evidence="11" type="ORF">UY19_C0004G0014</name>
</gene>